<reference evidence="1" key="1">
    <citation type="submission" date="2022-10" db="EMBL/GenBank/DDBJ databases">
        <title>Puccinia triticina Genome sequencing and assembly.</title>
        <authorList>
            <person name="Li C."/>
        </authorList>
    </citation>
    <scope>NUCLEOTIDE SEQUENCE</scope>
    <source>
        <strain evidence="1">Pt15</strain>
    </source>
</reference>
<dbReference type="RefSeq" id="XP_053025382.1">
    <property type="nucleotide sequence ID" value="XM_053161435.1"/>
</dbReference>
<gene>
    <name evidence="1" type="ORF">PtA15_11A518</name>
</gene>
<evidence type="ECO:0000313" key="1">
    <source>
        <dbReference type="EMBL" id="WAQ89827.1"/>
    </source>
</evidence>
<keyword evidence="2" id="KW-1185">Reference proteome</keyword>
<proteinExistence type="predicted"/>
<protein>
    <submittedName>
        <fullName evidence="1">Uncharacterized protein</fullName>
    </submittedName>
</protein>
<organism evidence="1 2">
    <name type="scientific">Puccinia triticina</name>
    <dbReference type="NCBI Taxonomy" id="208348"/>
    <lineage>
        <taxon>Eukaryota</taxon>
        <taxon>Fungi</taxon>
        <taxon>Dikarya</taxon>
        <taxon>Basidiomycota</taxon>
        <taxon>Pucciniomycotina</taxon>
        <taxon>Pucciniomycetes</taxon>
        <taxon>Pucciniales</taxon>
        <taxon>Pucciniaceae</taxon>
        <taxon>Puccinia</taxon>
    </lineage>
</organism>
<dbReference type="Proteomes" id="UP001164743">
    <property type="component" value="Chromosome 11A"/>
</dbReference>
<name>A0ABY7CZH1_9BASI</name>
<dbReference type="EMBL" id="CP110431">
    <property type="protein sequence ID" value="WAQ89827.1"/>
    <property type="molecule type" value="Genomic_DNA"/>
</dbReference>
<accession>A0ABY7CZH1</accession>
<evidence type="ECO:0000313" key="2">
    <source>
        <dbReference type="Proteomes" id="UP001164743"/>
    </source>
</evidence>
<sequence length="54" mass="5495">MGLAPVDGNTPSKGFGAEGAQVVCGQAIPRDLKVLSKNQAPAGTRKYQAKTIPG</sequence>
<dbReference type="GeneID" id="77802330"/>